<dbReference type="PANTHER" id="PTHR47634">
    <property type="entry name" value="PROTEIN KINASE DOMAIN-CONTAINING PROTEIN-RELATED"/>
    <property type="match status" value="1"/>
</dbReference>
<protein>
    <recommendedName>
        <fullName evidence="1">non-specific serine/threonine protein kinase</fullName>
        <ecNumber evidence="1">2.7.11.1</ecNumber>
    </recommendedName>
</protein>
<keyword evidence="6" id="KW-0067">ATP-binding</keyword>
<evidence type="ECO:0000256" key="7">
    <source>
        <dbReference type="ARBA" id="ARBA00047899"/>
    </source>
</evidence>
<feature type="domain" description="Protein kinase" evidence="9">
    <location>
        <begin position="41"/>
        <end position="171"/>
    </location>
</feature>
<dbReference type="InterPro" id="IPR011009">
    <property type="entry name" value="Kinase-like_dom_sf"/>
</dbReference>
<dbReference type="GO" id="GO:0005634">
    <property type="term" value="C:nucleus"/>
    <property type="evidence" value="ECO:0007669"/>
    <property type="project" value="TreeGrafter"/>
</dbReference>
<keyword evidence="5" id="KW-0418">Kinase</keyword>
<comment type="caution">
    <text evidence="10">The sequence shown here is derived from an EMBL/GenBank/DDBJ whole genome shotgun (WGS) entry which is preliminary data.</text>
</comment>
<name>A0AAN6RQC9_9PEZI</name>
<organism evidence="10 11">
    <name type="scientific">Staphylotrichum tortipilum</name>
    <dbReference type="NCBI Taxonomy" id="2831512"/>
    <lineage>
        <taxon>Eukaryota</taxon>
        <taxon>Fungi</taxon>
        <taxon>Dikarya</taxon>
        <taxon>Ascomycota</taxon>
        <taxon>Pezizomycotina</taxon>
        <taxon>Sordariomycetes</taxon>
        <taxon>Sordariomycetidae</taxon>
        <taxon>Sordariales</taxon>
        <taxon>Chaetomiaceae</taxon>
        <taxon>Staphylotrichum</taxon>
    </lineage>
</organism>
<dbReference type="PROSITE" id="PS50011">
    <property type="entry name" value="PROTEIN_KINASE_DOM"/>
    <property type="match status" value="1"/>
</dbReference>
<evidence type="ECO:0000256" key="1">
    <source>
        <dbReference type="ARBA" id="ARBA00012513"/>
    </source>
</evidence>
<evidence type="ECO:0000256" key="4">
    <source>
        <dbReference type="ARBA" id="ARBA00022741"/>
    </source>
</evidence>
<keyword evidence="2" id="KW-0723">Serine/threonine-protein kinase</keyword>
<evidence type="ECO:0000256" key="3">
    <source>
        <dbReference type="ARBA" id="ARBA00022679"/>
    </source>
</evidence>
<evidence type="ECO:0000256" key="8">
    <source>
        <dbReference type="ARBA" id="ARBA00048679"/>
    </source>
</evidence>
<dbReference type="InterPro" id="IPR051334">
    <property type="entry name" value="SRPK"/>
</dbReference>
<comment type="catalytic activity">
    <reaction evidence="8">
        <text>L-seryl-[protein] + ATP = O-phospho-L-seryl-[protein] + ADP + H(+)</text>
        <dbReference type="Rhea" id="RHEA:17989"/>
        <dbReference type="Rhea" id="RHEA-COMP:9863"/>
        <dbReference type="Rhea" id="RHEA-COMP:11604"/>
        <dbReference type="ChEBI" id="CHEBI:15378"/>
        <dbReference type="ChEBI" id="CHEBI:29999"/>
        <dbReference type="ChEBI" id="CHEBI:30616"/>
        <dbReference type="ChEBI" id="CHEBI:83421"/>
        <dbReference type="ChEBI" id="CHEBI:456216"/>
        <dbReference type="EC" id="2.7.11.1"/>
    </reaction>
</comment>
<reference evidence="10" key="1">
    <citation type="journal article" date="2023" name="Mol. Phylogenet. Evol.">
        <title>Genome-scale phylogeny and comparative genomics of the fungal order Sordariales.</title>
        <authorList>
            <person name="Hensen N."/>
            <person name="Bonometti L."/>
            <person name="Westerberg I."/>
            <person name="Brannstrom I.O."/>
            <person name="Guillou S."/>
            <person name="Cros-Aarteil S."/>
            <person name="Calhoun S."/>
            <person name="Haridas S."/>
            <person name="Kuo A."/>
            <person name="Mondo S."/>
            <person name="Pangilinan J."/>
            <person name="Riley R."/>
            <person name="LaButti K."/>
            <person name="Andreopoulos B."/>
            <person name="Lipzen A."/>
            <person name="Chen C."/>
            <person name="Yan M."/>
            <person name="Daum C."/>
            <person name="Ng V."/>
            <person name="Clum A."/>
            <person name="Steindorff A."/>
            <person name="Ohm R.A."/>
            <person name="Martin F."/>
            <person name="Silar P."/>
            <person name="Natvig D.O."/>
            <person name="Lalanne C."/>
            <person name="Gautier V."/>
            <person name="Ament-Velasquez S.L."/>
            <person name="Kruys A."/>
            <person name="Hutchinson M.I."/>
            <person name="Powell A.J."/>
            <person name="Barry K."/>
            <person name="Miller A.N."/>
            <person name="Grigoriev I.V."/>
            <person name="Debuchy R."/>
            <person name="Gladieux P."/>
            <person name="Hiltunen Thoren M."/>
            <person name="Johannesson H."/>
        </authorList>
    </citation>
    <scope>NUCLEOTIDE SEQUENCE</scope>
    <source>
        <strain evidence="10">CBS 103.79</strain>
    </source>
</reference>
<comment type="catalytic activity">
    <reaction evidence="7">
        <text>L-threonyl-[protein] + ATP = O-phospho-L-threonyl-[protein] + ADP + H(+)</text>
        <dbReference type="Rhea" id="RHEA:46608"/>
        <dbReference type="Rhea" id="RHEA-COMP:11060"/>
        <dbReference type="Rhea" id="RHEA-COMP:11605"/>
        <dbReference type="ChEBI" id="CHEBI:15378"/>
        <dbReference type="ChEBI" id="CHEBI:30013"/>
        <dbReference type="ChEBI" id="CHEBI:30616"/>
        <dbReference type="ChEBI" id="CHEBI:61977"/>
        <dbReference type="ChEBI" id="CHEBI:456216"/>
        <dbReference type="EC" id="2.7.11.1"/>
    </reaction>
</comment>
<keyword evidence="11" id="KW-1185">Reference proteome</keyword>
<keyword evidence="3" id="KW-0808">Transferase</keyword>
<evidence type="ECO:0000313" key="10">
    <source>
        <dbReference type="EMBL" id="KAK3898939.1"/>
    </source>
</evidence>
<keyword evidence="4" id="KW-0547">Nucleotide-binding</keyword>
<dbReference type="SUPFAM" id="SSF56112">
    <property type="entry name" value="Protein kinase-like (PK-like)"/>
    <property type="match status" value="1"/>
</dbReference>
<reference evidence="10" key="2">
    <citation type="submission" date="2023-05" db="EMBL/GenBank/DDBJ databases">
        <authorList>
            <consortium name="Lawrence Berkeley National Laboratory"/>
            <person name="Steindorff A."/>
            <person name="Hensen N."/>
            <person name="Bonometti L."/>
            <person name="Westerberg I."/>
            <person name="Brannstrom I.O."/>
            <person name="Guillou S."/>
            <person name="Cros-Aarteil S."/>
            <person name="Calhoun S."/>
            <person name="Haridas S."/>
            <person name="Kuo A."/>
            <person name="Mondo S."/>
            <person name="Pangilinan J."/>
            <person name="Riley R."/>
            <person name="Labutti K."/>
            <person name="Andreopoulos B."/>
            <person name="Lipzen A."/>
            <person name="Chen C."/>
            <person name="Yanf M."/>
            <person name="Daum C."/>
            <person name="Ng V."/>
            <person name="Clum A."/>
            <person name="Ohm R."/>
            <person name="Martin F."/>
            <person name="Silar P."/>
            <person name="Natvig D."/>
            <person name="Lalanne C."/>
            <person name="Gautier V."/>
            <person name="Ament-Velasquez S.L."/>
            <person name="Kruys A."/>
            <person name="Hutchinson M.I."/>
            <person name="Powell A.J."/>
            <person name="Barry K."/>
            <person name="Miller A.N."/>
            <person name="Grigoriev I.V."/>
            <person name="Debuchy R."/>
            <person name="Gladieux P."/>
            <person name="Thoren M.H."/>
            <person name="Johannesson H."/>
        </authorList>
    </citation>
    <scope>NUCLEOTIDE SEQUENCE</scope>
    <source>
        <strain evidence="10">CBS 103.79</strain>
    </source>
</reference>
<dbReference type="GO" id="GO:0050684">
    <property type="term" value="P:regulation of mRNA processing"/>
    <property type="evidence" value="ECO:0007669"/>
    <property type="project" value="TreeGrafter"/>
</dbReference>
<proteinExistence type="predicted"/>
<evidence type="ECO:0000259" key="9">
    <source>
        <dbReference type="PROSITE" id="PS50011"/>
    </source>
</evidence>
<sequence>MDNLSLFVPSNLLHTQERMARYRLGGFHPVTLGDTFNAGRYKVHHKLGHGGFSTVWLARDQLHRRWVSLKIVAANDSASSREMPLLRKLESAGVKHIVKPLDSFVHQGPNGKHLCLVLELLGPTIDFVMSDYRDGDEPLEPETILRITRQLLQYQRRKRGFHCSRAPGIVA</sequence>
<dbReference type="AlphaFoldDB" id="A0AAN6RQC9"/>
<evidence type="ECO:0000256" key="6">
    <source>
        <dbReference type="ARBA" id="ARBA00022840"/>
    </source>
</evidence>
<dbReference type="EC" id="2.7.11.1" evidence="1"/>
<dbReference type="EMBL" id="MU855856">
    <property type="protein sequence ID" value="KAK3898939.1"/>
    <property type="molecule type" value="Genomic_DNA"/>
</dbReference>
<dbReference type="GO" id="GO:0004674">
    <property type="term" value="F:protein serine/threonine kinase activity"/>
    <property type="evidence" value="ECO:0007669"/>
    <property type="project" value="UniProtKB-KW"/>
</dbReference>
<dbReference type="Proteomes" id="UP001303889">
    <property type="component" value="Unassembled WGS sequence"/>
</dbReference>
<dbReference type="GO" id="GO:0005737">
    <property type="term" value="C:cytoplasm"/>
    <property type="evidence" value="ECO:0007669"/>
    <property type="project" value="TreeGrafter"/>
</dbReference>
<evidence type="ECO:0000256" key="5">
    <source>
        <dbReference type="ARBA" id="ARBA00022777"/>
    </source>
</evidence>
<dbReference type="GO" id="GO:0005524">
    <property type="term" value="F:ATP binding"/>
    <property type="evidence" value="ECO:0007669"/>
    <property type="project" value="UniProtKB-KW"/>
</dbReference>
<evidence type="ECO:0000256" key="2">
    <source>
        <dbReference type="ARBA" id="ARBA00022527"/>
    </source>
</evidence>
<evidence type="ECO:0000313" key="11">
    <source>
        <dbReference type="Proteomes" id="UP001303889"/>
    </source>
</evidence>
<dbReference type="PANTHER" id="PTHR47634:SF9">
    <property type="entry name" value="PROTEIN KINASE DOMAIN-CONTAINING PROTEIN-RELATED"/>
    <property type="match status" value="1"/>
</dbReference>
<accession>A0AAN6RQC9</accession>
<dbReference type="Gene3D" id="3.30.200.20">
    <property type="entry name" value="Phosphorylase Kinase, domain 1"/>
    <property type="match status" value="1"/>
</dbReference>
<dbReference type="InterPro" id="IPR000719">
    <property type="entry name" value="Prot_kinase_dom"/>
</dbReference>
<dbReference type="GO" id="GO:0000245">
    <property type="term" value="P:spliceosomal complex assembly"/>
    <property type="evidence" value="ECO:0007669"/>
    <property type="project" value="TreeGrafter"/>
</dbReference>
<gene>
    <name evidence="10" type="ORF">C8A05DRAFT_46867</name>
</gene>